<dbReference type="OrthoDB" id="9804698at2"/>
<protein>
    <recommendedName>
        <fullName evidence="5">6-carboxy-5,6,7,8-tetrahydropterin synthase</fullName>
        <ecNumber evidence="4">4.1.2.50</ecNumber>
    </recommendedName>
    <alternativeName>
        <fullName evidence="9">Queuosine biosynthesis protein QueD</fullName>
    </alternativeName>
</protein>
<dbReference type="Proteomes" id="UP000189674">
    <property type="component" value="Chromosome"/>
</dbReference>
<sequence>MHRLNRQIRFSVNPFLEQTPRGSNSFASKPAGEGLAVFLSLWVELCSDLDPDTGFVVNVAEIDTIIRRYGIPVIAGRITERFRRGAHTSLTDLTEILEDAWAAIEDRFDEVTLHSLALDLNPYRKISIISEDAEMIYFTEKFDFAASHQLWNTKFSDEQNFQHFGKCANPSGHGHNYIIEVTVEKPAASPEFSIADYEKVVTDEFIAKVDHKNLNSDVDRFAELNPTVENIAVYAWDCLKDKFATARLAHVKVWESDRTYCKYSGPV</sequence>
<evidence type="ECO:0000256" key="8">
    <source>
        <dbReference type="ARBA" id="ARBA00023239"/>
    </source>
</evidence>
<evidence type="ECO:0000256" key="10">
    <source>
        <dbReference type="ARBA" id="ARBA00048807"/>
    </source>
</evidence>
<dbReference type="InterPro" id="IPR038418">
    <property type="entry name" value="6-PTP_synth/QueD_sf"/>
</dbReference>
<dbReference type="KEGG" id="alus:STSP2_00909"/>
<evidence type="ECO:0000256" key="6">
    <source>
        <dbReference type="ARBA" id="ARBA00022723"/>
    </source>
</evidence>
<dbReference type="AlphaFoldDB" id="A0A1U9NJK6"/>
<dbReference type="GO" id="GO:0046872">
    <property type="term" value="F:metal ion binding"/>
    <property type="evidence" value="ECO:0007669"/>
    <property type="project" value="UniProtKB-KW"/>
</dbReference>
<evidence type="ECO:0000256" key="9">
    <source>
        <dbReference type="ARBA" id="ARBA00031449"/>
    </source>
</evidence>
<dbReference type="RefSeq" id="WP_146660207.1">
    <property type="nucleotide sequence ID" value="NZ_CP019791.1"/>
</dbReference>
<evidence type="ECO:0000313" key="11">
    <source>
        <dbReference type="EMBL" id="AQT67760.1"/>
    </source>
</evidence>
<dbReference type="GO" id="GO:0070497">
    <property type="term" value="F:6-carboxytetrahydropterin synthase activity"/>
    <property type="evidence" value="ECO:0007669"/>
    <property type="project" value="UniProtKB-EC"/>
</dbReference>
<dbReference type="InterPro" id="IPR007115">
    <property type="entry name" value="6-PTP_synth/QueD"/>
</dbReference>
<evidence type="ECO:0000256" key="4">
    <source>
        <dbReference type="ARBA" id="ARBA00012982"/>
    </source>
</evidence>
<keyword evidence="6" id="KW-0479">Metal-binding</keyword>
<proteinExistence type="inferred from homology"/>
<keyword evidence="12" id="KW-1185">Reference proteome</keyword>
<keyword evidence="7" id="KW-0862">Zinc</keyword>
<dbReference type="UniPathway" id="UPA00391"/>
<evidence type="ECO:0000256" key="7">
    <source>
        <dbReference type="ARBA" id="ARBA00022833"/>
    </source>
</evidence>
<organism evidence="11 12">
    <name type="scientific">Anaerohalosphaera lusitana</name>
    <dbReference type="NCBI Taxonomy" id="1936003"/>
    <lineage>
        <taxon>Bacteria</taxon>
        <taxon>Pseudomonadati</taxon>
        <taxon>Planctomycetota</taxon>
        <taxon>Phycisphaerae</taxon>
        <taxon>Sedimentisphaerales</taxon>
        <taxon>Anaerohalosphaeraceae</taxon>
        <taxon>Anaerohalosphaera</taxon>
    </lineage>
</organism>
<evidence type="ECO:0000256" key="2">
    <source>
        <dbReference type="ARBA" id="ARBA00005061"/>
    </source>
</evidence>
<accession>A0A1U9NJK6</accession>
<comment type="cofactor">
    <cofactor evidence="1">
        <name>Zn(2+)</name>
        <dbReference type="ChEBI" id="CHEBI:29105"/>
    </cofactor>
</comment>
<comment type="pathway">
    <text evidence="2">Purine metabolism; 7-cyano-7-deazaguanine biosynthesis.</text>
</comment>
<reference evidence="12" key="1">
    <citation type="submission" date="2017-02" db="EMBL/GenBank/DDBJ databases">
        <title>Comparative genomics and description of representatives of a novel lineage of planctomycetes thriving in anoxic sediments.</title>
        <authorList>
            <person name="Spring S."/>
            <person name="Bunk B."/>
            <person name="Sproer C."/>
        </authorList>
    </citation>
    <scope>NUCLEOTIDE SEQUENCE [LARGE SCALE GENOMIC DNA]</scope>
    <source>
        <strain evidence="12">ST-NAGAB-D1</strain>
    </source>
</reference>
<dbReference type="Pfam" id="PF01242">
    <property type="entry name" value="PTPS"/>
    <property type="match status" value="1"/>
</dbReference>
<dbReference type="PANTHER" id="PTHR12589">
    <property type="entry name" value="PYRUVOYL TETRAHYDROBIOPTERIN SYNTHASE"/>
    <property type="match status" value="1"/>
</dbReference>
<evidence type="ECO:0000256" key="5">
    <source>
        <dbReference type="ARBA" id="ARBA00018141"/>
    </source>
</evidence>
<dbReference type="STRING" id="1936003.STSP2_00909"/>
<gene>
    <name evidence="11" type="ORF">STSP2_00909</name>
</gene>
<dbReference type="EMBL" id="CP019791">
    <property type="protein sequence ID" value="AQT67760.1"/>
    <property type="molecule type" value="Genomic_DNA"/>
</dbReference>
<evidence type="ECO:0000256" key="3">
    <source>
        <dbReference type="ARBA" id="ARBA00008900"/>
    </source>
</evidence>
<keyword evidence="8" id="KW-0456">Lyase</keyword>
<evidence type="ECO:0000256" key="1">
    <source>
        <dbReference type="ARBA" id="ARBA00001947"/>
    </source>
</evidence>
<dbReference type="PANTHER" id="PTHR12589:SF7">
    <property type="entry name" value="6-PYRUVOYL TETRAHYDROBIOPTERIN SYNTHASE"/>
    <property type="match status" value="1"/>
</dbReference>
<evidence type="ECO:0000313" key="12">
    <source>
        <dbReference type="Proteomes" id="UP000189674"/>
    </source>
</evidence>
<dbReference type="EC" id="4.1.2.50" evidence="4"/>
<name>A0A1U9NJK6_9BACT</name>
<comment type="similarity">
    <text evidence="3">Belongs to the PTPS family. QueD subfamily.</text>
</comment>
<dbReference type="SUPFAM" id="SSF55620">
    <property type="entry name" value="Tetrahydrobiopterin biosynthesis enzymes-like"/>
    <property type="match status" value="1"/>
</dbReference>
<dbReference type="Gene3D" id="3.30.479.10">
    <property type="entry name" value="6-pyruvoyl tetrahydropterin synthase/QueD"/>
    <property type="match status" value="1"/>
</dbReference>
<comment type="catalytic activity">
    <reaction evidence="10">
        <text>7,8-dihydroneopterin 3'-triphosphate + H2O = 6-carboxy-5,6,7,8-tetrahydropterin + triphosphate + acetaldehyde + 2 H(+)</text>
        <dbReference type="Rhea" id="RHEA:27966"/>
        <dbReference type="ChEBI" id="CHEBI:15343"/>
        <dbReference type="ChEBI" id="CHEBI:15377"/>
        <dbReference type="ChEBI" id="CHEBI:15378"/>
        <dbReference type="ChEBI" id="CHEBI:18036"/>
        <dbReference type="ChEBI" id="CHEBI:58462"/>
        <dbReference type="ChEBI" id="CHEBI:61032"/>
        <dbReference type="EC" id="4.1.2.50"/>
    </reaction>
</comment>